<accession>A0A2U1JH69</accession>
<name>A0A2U1JH69_9FLAO</name>
<protein>
    <recommendedName>
        <fullName evidence="1">Alginate export domain-containing protein</fullName>
    </recommendedName>
</protein>
<feature type="domain" description="Alginate export" evidence="1">
    <location>
        <begin position="4"/>
        <end position="211"/>
    </location>
</feature>
<dbReference type="InterPro" id="IPR025388">
    <property type="entry name" value="Alginate_export_dom"/>
</dbReference>
<dbReference type="AlphaFoldDB" id="A0A2U1JH69"/>
<dbReference type="InterPro" id="IPR053728">
    <property type="entry name" value="Alginate_Permeability_Chnl"/>
</dbReference>
<organism evidence="2 3">
    <name type="scientific">Flavobacterium psychrotolerans</name>
    <dbReference type="NCBI Taxonomy" id="2169410"/>
    <lineage>
        <taxon>Bacteria</taxon>
        <taxon>Pseudomonadati</taxon>
        <taxon>Bacteroidota</taxon>
        <taxon>Flavobacteriia</taxon>
        <taxon>Flavobacteriales</taxon>
        <taxon>Flavobacteriaceae</taxon>
        <taxon>Flavobacterium</taxon>
    </lineage>
</organism>
<evidence type="ECO:0000313" key="3">
    <source>
        <dbReference type="Proteomes" id="UP000245449"/>
    </source>
</evidence>
<gene>
    <name evidence="2" type="ORF">DB895_11255</name>
</gene>
<keyword evidence="3" id="KW-1185">Reference proteome</keyword>
<dbReference type="OrthoDB" id="311329at2"/>
<dbReference type="Pfam" id="PF13372">
    <property type="entry name" value="Alginate_exp"/>
    <property type="match status" value="1"/>
</dbReference>
<dbReference type="Gene3D" id="2.40.160.100">
    <property type="match status" value="1"/>
</dbReference>
<dbReference type="Proteomes" id="UP000245449">
    <property type="component" value="Unassembled WGS sequence"/>
</dbReference>
<dbReference type="EMBL" id="QCZI01000014">
    <property type="protein sequence ID" value="PWA04482.1"/>
    <property type="molecule type" value="Genomic_DNA"/>
</dbReference>
<sequence>MPEIDENQLSLHQAFVELKYTNCNIRLGYQEMYYGNHRLITVREGPNTRQAFDGLVVKHKFKNGVVDLFAVSKVVSKQYVFDDESMHDGLYGIYGTQFFSNHKMGLDYFLVDFQSKGRKYNYQSGFEDRQTFGIRLFSNLKTINFEFEGGYQRGKFNELTIDAYNVLADVNLTILPVKKGIIGFAANIASGDKDSSDNKLNTYDLLYAKPAYGLAVPIGGNKHHQFLSLH</sequence>
<evidence type="ECO:0000313" key="2">
    <source>
        <dbReference type="EMBL" id="PWA04482.1"/>
    </source>
</evidence>
<evidence type="ECO:0000259" key="1">
    <source>
        <dbReference type="Pfam" id="PF13372"/>
    </source>
</evidence>
<comment type="caution">
    <text evidence="2">The sequence shown here is derived from an EMBL/GenBank/DDBJ whole genome shotgun (WGS) entry which is preliminary data.</text>
</comment>
<proteinExistence type="predicted"/>
<reference evidence="2 3" key="1">
    <citation type="submission" date="2018-04" db="EMBL/GenBank/DDBJ databases">
        <title>Flavobacterium sp. nov., isolated from glacier ice.</title>
        <authorList>
            <person name="Liu Q."/>
            <person name="Xin Y.-H."/>
        </authorList>
    </citation>
    <scope>NUCLEOTIDE SEQUENCE [LARGE SCALE GENOMIC DNA]</scope>
    <source>
        <strain evidence="2 3">RB1R5</strain>
    </source>
</reference>